<name>A0A8S5TJT9_9CAUD</name>
<organism evidence="1">
    <name type="scientific">Siphoviridae sp. ctwQT14</name>
    <dbReference type="NCBI Taxonomy" id="2827971"/>
    <lineage>
        <taxon>Viruses</taxon>
        <taxon>Duplodnaviria</taxon>
        <taxon>Heunggongvirae</taxon>
        <taxon>Uroviricota</taxon>
        <taxon>Caudoviricetes</taxon>
    </lineage>
</organism>
<sequence length="33" mass="3843">MDANILNNLLYYNIIRILIIEKNATQTKSSTIF</sequence>
<evidence type="ECO:0000313" key="1">
    <source>
        <dbReference type="EMBL" id="DAF63557.1"/>
    </source>
</evidence>
<protein>
    <submittedName>
        <fullName evidence="1">Uncharacterized protein</fullName>
    </submittedName>
</protein>
<proteinExistence type="predicted"/>
<dbReference type="EMBL" id="BK032842">
    <property type="protein sequence ID" value="DAF63557.1"/>
    <property type="molecule type" value="Genomic_DNA"/>
</dbReference>
<reference evidence="1" key="1">
    <citation type="journal article" date="2021" name="Proc. Natl. Acad. Sci. U.S.A.">
        <title>A Catalog of Tens of Thousands of Viruses from Human Metagenomes Reveals Hidden Associations with Chronic Diseases.</title>
        <authorList>
            <person name="Tisza M.J."/>
            <person name="Buck C.B."/>
        </authorList>
    </citation>
    <scope>NUCLEOTIDE SEQUENCE</scope>
    <source>
        <strain evidence="1">CtwQT14</strain>
    </source>
</reference>
<accession>A0A8S5TJT9</accession>